<accession>A0A367XWK8</accession>
<feature type="compositionally biased region" description="Basic and acidic residues" evidence="2">
    <location>
        <begin position="153"/>
        <end position="167"/>
    </location>
</feature>
<evidence type="ECO:0000313" key="3">
    <source>
        <dbReference type="EMBL" id="RCK57630.1"/>
    </source>
</evidence>
<evidence type="ECO:0000256" key="2">
    <source>
        <dbReference type="SAM" id="MobiDB-lite"/>
    </source>
</evidence>
<gene>
    <name evidence="3" type="primary">RCN1</name>
    <name evidence="3" type="ORF">Cantr_06967</name>
</gene>
<dbReference type="EMBL" id="QLNQ01000028">
    <property type="protein sequence ID" value="RCK57630.1"/>
    <property type="molecule type" value="Genomic_DNA"/>
</dbReference>
<dbReference type="STRING" id="5486.A0A367XWK8"/>
<dbReference type="GO" id="GO:0005737">
    <property type="term" value="C:cytoplasm"/>
    <property type="evidence" value="ECO:0007669"/>
    <property type="project" value="TreeGrafter"/>
</dbReference>
<comment type="similarity">
    <text evidence="1">Belongs to the RCAN family.</text>
</comment>
<protein>
    <submittedName>
        <fullName evidence="3">Calcipressin-like protein</fullName>
    </submittedName>
</protein>
<dbReference type="PANTHER" id="PTHR10300:SF14">
    <property type="entry name" value="PROTEIN SARAH"/>
    <property type="match status" value="1"/>
</dbReference>
<dbReference type="Proteomes" id="UP000253472">
    <property type="component" value="Unassembled WGS sequence"/>
</dbReference>
<name>A0A367XWK8_9ASCO</name>
<dbReference type="PANTHER" id="PTHR10300">
    <property type="entry name" value="CALCIPRESSIN"/>
    <property type="match status" value="1"/>
</dbReference>
<feature type="compositionally biased region" description="Acidic residues" evidence="2">
    <location>
        <begin position="142"/>
        <end position="152"/>
    </location>
</feature>
<evidence type="ECO:0000256" key="1">
    <source>
        <dbReference type="ARBA" id="ARBA00008209"/>
    </source>
</evidence>
<dbReference type="GO" id="GO:0005634">
    <property type="term" value="C:nucleus"/>
    <property type="evidence" value="ECO:0007669"/>
    <property type="project" value="TreeGrafter"/>
</dbReference>
<dbReference type="OrthoDB" id="17212at2759"/>
<dbReference type="AlphaFoldDB" id="A0A367XWK8"/>
<proteinExistence type="inferred from homology"/>
<organism evidence="3 4">
    <name type="scientific">Candida viswanathii</name>
    <dbReference type="NCBI Taxonomy" id="5486"/>
    <lineage>
        <taxon>Eukaryota</taxon>
        <taxon>Fungi</taxon>
        <taxon>Dikarya</taxon>
        <taxon>Ascomycota</taxon>
        <taxon>Saccharomycotina</taxon>
        <taxon>Pichiomycetes</taxon>
        <taxon>Debaryomycetaceae</taxon>
        <taxon>Candida/Lodderomyces clade</taxon>
        <taxon>Candida</taxon>
    </lineage>
</organism>
<dbReference type="GO" id="GO:0019722">
    <property type="term" value="P:calcium-mediated signaling"/>
    <property type="evidence" value="ECO:0007669"/>
    <property type="project" value="InterPro"/>
</dbReference>
<dbReference type="Pfam" id="PF04847">
    <property type="entry name" value="Calcipressin"/>
    <property type="match status" value="1"/>
</dbReference>
<keyword evidence="4" id="KW-1185">Reference proteome</keyword>
<comment type="caution">
    <text evidence="3">The sequence shown here is derived from an EMBL/GenBank/DDBJ whole genome shotgun (WGS) entry which is preliminary data.</text>
</comment>
<reference evidence="3 4" key="1">
    <citation type="submission" date="2018-06" db="EMBL/GenBank/DDBJ databases">
        <title>Whole genome sequencing of Candida tropicalis (genome annotated by CSBL at Korea University).</title>
        <authorList>
            <person name="Ahn J."/>
        </authorList>
    </citation>
    <scope>NUCLEOTIDE SEQUENCE [LARGE SCALE GENOMIC DNA]</scope>
    <source>
        <strain evidence="3 4">ATCC 20962</strain>
    </source>
</reference>
<evidence type="ECO:0000313" key="4">
    <source>
        <dbReference type="Proteomes" id="UP000253472"/>
    </source>
</evidence>
<sequence length="176" mass="20222">MKRKPTNTLIVTNIPDPLYDDPQPLIKYLTQQQQHMMELTVLANFKRFLIRCDSPDIATEIKCTLENSPRFNAFNITYSLKDNHGGPVYLEIPKELEKKRFLISPPGSPHAEWDSWDKVEEGPNELNIHDYLWEKLGKLSDDEGEGEDEERGDVDMDKENGGAKKEVPTIVLDPIE</sequence>
<feature type="region of interest" description="Disordered" evidence="2">
    <location>
        <begin position="139"/>
        <end position="176"/>
    </location>
</feature>
<dbReference type="GO" id="GO:0008597">
    <property type="term" value="F:calcium-dependent protein serine/threonine phosphatase regulator activity"/>
    <property type="evidence" value="ECO:0007669"/>
    <property type="project" value="TreeGrafter"/>
</dbReference>
<dbReference type="InterPro" id="IPR006931">
    <property type="entry name" value="Calcipressin"/>
</dbReference>